<accession>A0ABR4LAJ4</accession>
<evidence type="ECO:0000313" key="1">
    <source>
        <dbReference type="EMBL" id="KAL2861164.1"/>
    </source>
</evidence>
<sequence length="276" mass="31311">MGSRISGRDRDRILAVPWLTTRAPASFLPSLERCFELCPHGTELRKGRVMRDQIMALSGPRTLGLQDEALRSRKDSPALDHPSQIGFLFIVSLSHSALHRSSIFVSFQRRDENRTLRPSMQTDDCVSWSDLGPCHCLPRAQVQICGKYASPRRELPQSRRNVQVSRKSQDLENVFFRSCFFHETHFSDSAALLHQASRALRLITIIVSMAQRANETVSCQCDPSPLLAVSTVLTCVTKLSDLCESTHRTTKSQQRRFQPFEFHHFFGSPRTLSQGQ</sequence>
<gene>
    <name evidence="1" type="ORF">BJX67DRAFT_315013</name>
</gene>
<evidence type="ECO:0000313" key="2">
    <source>
        <dbReference type="Proteomes" id="UP001610432"/>
    </source>
</evidence>
<comment type="caution">
    <text evidence="1">The sequence shown here is derived from an EMBL/GenBank/DDBJ whole genome shotgun (WGS) entry which is preliminary data.</text>
</comment>
<dbReference type="Proteomes" id="UP001610432">
    <property type="component" value="Unassembled WGS sequence"/>
</dbReference>
<name>A0ABR4LAJ4_9EURO</name>
<organism evidence="1 2">
    <name type="scientific">Aspergillus lucknowensis</name>
    <dbReference type="NCBI Taxonomy" id="176173"/>
    <lineage>
        <taxon>Eukaryota</taxon>
        <taxon>Fungi</taxon>
        <taxon>Dikarya</taxon>
        <taxon>Ascomycota</taxon>
        <taxon>Pezizomycotina</taxon>
        <taxon>Eurotiomycetes</taxon>
        <taxon>Eurotiomycetidae</taxon>
        <taxon>Eurotiales</taxon>
        <taxon>Aspergillaceae</taxon>
        <taxon>Aspergillus</taxon>
        <taxon>Aspergillus subgen. Nidulantes</taxon>
    </lineage>
</organism>
<dbReference type="RefSeq" id="XP_070881058.1">
    <property type="nucleotide sequence ID" value="XM_071027215.1"/>
</dbReference>
<protein>
    <submittedName>
        <fullName evidence="1">Uncharacterized protein</fullName>
    </submittedName>
</protein>
<dbReference type="GeneID" id="98142287"/>
<reference evidence="1 2" key="1">
    <citation type="submission" date="2024-07" db="EMBL/GenBank/DDBJ databases">
        <title>Section-level genome sequencing and comparative genomics of Aspergillus sections Usti and Cavernicolus.</title>
        <authorList>
            <consortium name="Lawrence Berkeley National Laboratory"/>
            <person name="Nybo J.L."/>
            <person name="Vesth T.C."/>
            <person name="Theobald S."/>
            <person name="Frisvad J.C."/>
            <person name="Larsen T.O."/>
            <person name="Kjaerboelling I."/>
            <person name="Rothschild-Mancinelli K."/>
            <person name="Lyhne E.K."/>
            <person name="Kogle M.E."/>
            <person name="Barry K."/>
            <person name="Clum A."/>
            <person name="Na H."/>
            <person name="Ledsgaard L."/>
            <person name="Lin J."/>
            <person name="Lipzen A."/>
            <person name="Kuo A."/>
            <person name="Riley R."/>
            <person name="Mondo S."/>
            <person name="Labutti K."/>
            <person name="Haridas S."/>
            <person name="Pangalinan J."/>
            <person name="Salamov A.A."/>
            <person name="Simmons B.A."/>
            <person name="Magnuson J.K."/>
            <person name="Chen J."/>
            <person name="Drula E."/>
            <person name="Henrissat B."/>
            <person name="Wiebenga A."/>
            <person name="Lubbers R.J."/>
            <person name="Gomes A.C."/>
            <person name="Macurrencykelacurrency M.R."/>
            <person name="Stajich J."/>
            <person name="Grigoriev I.V."/>
            <person name="Mortensen U.H."/>
            <person name="De Vries R.P."/>
            <person name="Baker S.E."/>
            <person name="Andersen M.R."/>
        </authorList>
    </citation>
    <scope>NUCLEOTIDE SEQUENCE [LARGE SCALE GENOMIC DNA]</scope>
    <source>
        <strain evidence="1 2">CBS 449.75</strain>
    </source>
</reference>
<proteinExistence type="predicted"/>
<dbReference type="EMBL" id="JBFXLQ010000074">
    <property type="protein sequence ID" value="KAL2861164.1"/>
    <property type="molecule type" value="Genomic_DNA"/>
</dbReference>
<keyword evidence="2" id="KW-1185">Reference proteome</keyword>